<protein>
    <submittedName>
        <fullName evidence="2">Uncharacterized protein</fullName>
    </submittedName>
</protein>
<reference evidence="2 3" key="2">
    <citation type="submission" date="2017-10" db="EMBL/GenBank/DDBJ databases">
        <title>Genome analyses suggest a sexual origin of heterokaryosis in a supposedly ancient asexual fungus.</title>
        <authorList>
            <person name="Corradi N."/>
            <person name="Sedzielewska K."/>
            <person name="Noel J."/>
            <person name="Charron P."/>
            <person name="Farinelli L."/>
            <person name="Marton T."/>
            <person name="Kruger M."/>
            <person name="Pelin A."/>
            <person name="Brachmann A."/>
            <person name="Corradi N."/>
        </authorList>
    </citation>
    <scope>NUCLEOTIDE SEQUENCE [LARGE SCALE GENOMIC DNA]</scope>
    <source>
        <strain evidence="2 3">A1</strain>
    </source>
</reference>
<evidence type="ECO:0000313" key="2">
    <source>
        <dbReference type="EMBL" id="PKC51686.1"/>
    </source>
</evidence>
<evidence type="ECO:0000256" key="1">
    <source>
        <dbReference type="SAM" id="Phobius"/>
    </source>
</evidence>
<gene>
    <name evidence="2" type="ORF">RhiirA1_483198</name>
</gene>
<keyword evidence="1" id="KW-0812">Transmembrane</keyword>
<feature type="non-terminal residue" evidence="2">
    <location>
        <position position="1"/>
    </location>
</feature>
<reference evidence="2 3" key="1">
    <citation type="submission" date="2017-10" db="EMBL/GenBank/DDBJ databases">
        <title>Extensive intraspecific genome diversity in a model arbuscular mycorrhizal fungus.</title>
        <authorList>
            <person name="Chen E.C.H."/>
            <person name="Morin E."/>
            <person name="Baudet D."/>
            <person name="Noel J."/>
            <person name="Ndikumana S."/>
            <person name="Charron P."/>
            <person name="St-Onge C."/>
            <person name="Giorgi J."/>
            <person name="Grigoriev I.V."/>
            <person name="Roux C."/>
            <person name="Martin F.M."/>
            <person name="Corradi N."/>
        </authorList>
    </citation>
    <scope>NUCLEOTIDE SEQUENCE [LARGE SCALE GENOMIC DNA]</scope>
    <source>
        <strain evidence="2 3">A1</strain>
    </source>
</reference>
<dbReference type="EMBL" id="LLXH01007182">
    <property type="protein sequence ID" value="PKC51686.1"/>
    <property type="molecule type" value="Genomic_DNA"/>
</dbReference>
<keyword evidence="1" id="KW-1133">Transmembrane helix</keyword>
<dbReference type="AlphaFoldDB" id="A0A2N0QKV8"/>
<feature type="transmembrane region" description="Helical" evidence="1">
    <location>
        <begin position="34"/>
        <end position="57"/>
    </location>
</feature>
<comment type="caution">
    <text evidence="2">The sequence shown here is derived from an EMBL/GenBank/DDBJ whole genome shotgun (WGS) entry which is preliminary data.</text>
</comment>
<proteinExistence type="predicted"/>
<organism evidence="2 3">
    <name type="scientific">Rhizophagus irregularis</name>
    <dbReference type="NCBI Taxonomy" id="588596"/>
    <lineage>
        <taxon>Eukaryota</taxon>
        <taxon>Fungi</taxon>
        <taxon>Fungi incertae sedis</taxon>
        <taxon>Mucoromycota</taxon>
        <taxon>Glomeromycotina</taxon>
        <taxon>Glomeromycetes</taxon>
        <taxon>Glomerales</taxon>
        <taxon>Glomeraceae</taxon>
        <taxon>Rhizophagus</taxon>
    </lineage>
</organism>
<evidence type="ECO:0000313" key="3">
    <source>
        <dbReference type="Proteomes" id="UP000232688"/>
    </source>
</evidence>
<keyword evidence="1" id="KW-0472">Membrane</keyword>
<sequence length="60" mass="6383">EFGSNEDADIPEKSAPTWILNPILSSAFGFGLGFGYMGFGFRFLGVGYILGFGLQFLGVG</sequence>
<accession>A0A2N0QKV8</accession>
<dbReference type="Proteomes" id="UP000232688">
    <property type="component" value="Unassembled WGS sequence"/>
</dbReference>
<name>A0A2N0QKV8_9GLOM</name>
<dbReference type="VEuPathDB" id="FungiDB:RhiirA1_483198"/>